<evidence type="ECO:0000313" key="3">
    <source>
        <dbReference type="Proteomes" id="UP000747399"/>
    </source>
</evidence>
<protein>
    <submittedName>
        <fullName evidence="2">Uncharacterized protein</fullName>
    </submittedName>
</protein>
<gene>
    <name evidence="2" type="ORF">Vafri_9620</name>
</gene>
<evidence type="ECO:0000313" key="2">
    <source>
        <dbReference type="EMBL" id="GIL54063.1"/>
    </source>
</evidence>
<evidence type="ECO:0000256" key="1">
    <source>
        <dbReference type="SAM" id="MobiDB-lite"/>
    </source>
</evidence>
<sequence>GAGADGGAVTHLARGMVDAVASEGSGDGGATGAASAIAAEATDRSAPASDVGHGGEVVASGADVATAAGTRVSPGAASAAAAAAVEKPECVAGDYRPPASLAPEPQPRTSVQLKGMEAVEVAVAEENPYEETEAAPFSSLEGTGEDSVLVEVGALPPPPPPPPSSSASEEAAPRGSCSLGAELRGSSLPLE</sequence>
<organism evidence="2 3">
    <name type="scientific">Volvox africanus</name>
    <dbReference type="NCBI Taxonomy" id="51714"/>
    <lineage>
        <taxon>Eukaryota</taxon>
        <taxon>Viridiplantae</taxon>
        <taxon>Chlorophyta</taxon>
        <taxon>core chlorophytes</taxon>
        <taxon>Chlorophyceae</taxon>
        <taxon>CS clade</taxon>
        <taxon>Chlamydomonadales</taxon>
        <taxon>Volvocaceae</taxon>
        <taxon>Volvox</taxon>
    </lineage>
</organism>
<keyword evidence="3" id="KW-1185">Reference proteome</keyword>
<proteinExistence type="predicted"/>
<feature type="non-terminal residue" evidence="2">
    <location>
        <position position="191"/>
    </location>
</feature>
<feature type="compositionally biased region" description="Pro residues" evidence="1">
    <location>
        <begin position="155"/>
        <end position="164"/>
    </location>
</feature>
<feature type="non-terminal residue" evidence="2">
    <location>
        <position position="1"/>
    </location>
</feature>
<reference evidence="2" key="1">
    <citation type="journal article" date="2021" name="Proc. Natl. Acad. Sci. U.S.A.">
        <title>Three genomes in the algal genus Volvox reveal the fate of a haploid sex-determining region after a transition to homothallism.</title>
        <authorList>
            <person name="Yamamoto K."/>
            <person name="Hamaji T."/>
            <person name="Kawai-Toyooka H."/>
            <person name="Matsuzaki R."/>
            <person name="Takahashi F."/>
            <person name="Nishimura Y."/>
            <person name="Kawachi M."/>
            <person name="Noguchi H."/>
            <person name="Minakuchi Y."/>
            <person name="Umen J.G."/>
            <person name="Toyoda A."/>
            <person name="Nozaki H."/>
        </authorList>
    </citation>
    <scope>NUCLEOTIDE SEQUENCE</scope>
    <source>
        <strain evidence="2">NIES-3780</strain>
    </source>
</reference>
<name>A0A8J4B5I0_9CHLO</name>
<comment type="caution">
    <text evidence="2">The sequence shown here is derived from an EMBL/GenBank/DDBJ whole genome shotgun (WGS) entry which is preliminary data.</text>
</comment>
<dbReference type="AlphaFoldDB" id="A0A8J4B5I0"/>
<accession>A0A8J4B5I0</accession>
<feature type="region of interest" description="Disordered" evidence="1">
    <location>
        <begin position="122"/>
        <end position="191"/>
    </location>
</feature>
<dbReference type="EMBL" id="BNCO01000016">
    <property type="protein sequence ID" value="GIL54063.1"/>
    <property type="molecule type" value="Genomic_DNA"/>
</dbReference>
<dbReference type="Proteomes" id="UP000747399">
    <property type="component" value="Unassembled WGS sequence"/>
</dbReference>